<proteinExistence type="predicted"/>
<organism evidence="2 3">
    <name type="scientific">Rhodanobacter thiooxydans</name>
    <dbReference type="NCBI Taxonomy" id="416169"/>
    <lineage>
        <taxon>Bacteria</taxon>
        <taxon>Pseudomonadati</taxon>
        <taxon>Pseudomonadota</taxon>
        <taxon>Gammaproteobacteria</taxon>
        <taxon>Lysobacterales</taxon>
        <taxon>Rhodanobacteraceae</taxon>
        <taxon>Rhodanobacter</taxon>
    </lineage>
</organism>
<name>A0A154QGJ4_9GAMM</name>
<dbReference type="STRING" id="416169.RHOFW104T7_15385"/>
<accession>A0A154QGJ4</accession>
<evidence type="ECO:0000259" key="1">
    <source>
        <dbReference type="Pfam" id="PF01833"/>
    </source>
</evidence>
<dbReference type="Proteomes" id="UP000076131">
    <property type="component" value="Unassembled WGS sequence"/>
</dbReference>
<dbReference type="eggNOG" id="COG3170">
    <property type="taxonomic scope" value="Bacteria"/>
</dbReference>
<evidence type="ECO:0000313" key="3">
    <source>
        <dbReference type="Proteomes" id="UP000076131"/>
    </source>
</evidence>
<dbReference type="Pfam" id="PF01833">
    <property type="entry name" value="TIG"/>
    <property type="match status" value="1"/>
</dbReference>
<feature type="domain" description="IPT/TIG" evidence="1">
    <location>
        <begin position="284"/>
        <end position="368"/>
    </location>
</feature>
<dbReference type="RefSeq" id="WP_008437537.1">
    <property type="nucleotide sequence ID" value="NZ_LVJS01000050.1"/>
</dbReference>
<evidence type="ECO:0000313" key="2">
    <source>
        <dbReference type="EMBL" id="KZC23087.1"/>
    </source>
</evidence>
<gene>
    <name evidence="2" type="ORF">RHOFW104T7_15385</name>
</gene>
<protein>
    <recommendedName>
        <fullName evidence="1">IPT/TIG domain-containing protein</fullName>
    </recommendedName>
</protein>
<dbReference type="InterPro" id="IPR002909">
    <property type="entry name" value="IPT_dom"/>
</dbReference>
<dbReference type="EMBL" id="LVJS01000050">
    <property type="protein sequence ID" value="KZC23087.1"/>
    <property type="molecule type" value="Genomic_DNA"/>
</dbReference>
<keyword evidence="3" id="KW-1185">Reference proteome</keyword>
<dbReference type="InterPro" id="IPR014756">
    <property type="entry name" value="Ig_E-set"/>
</dbReference>
<sequence>MDAAAQTAVSGAIKVNMHWTAAGGPYLLSGDVLIQDGAVLAIDAGTEIYMGADASLTVQSGSVQARGTAALPVLVRSDKSRNGLVAAPGDYRAWTFSPGSVDTQLEHVRFEYGSGLVARGSAPVFNYLDIRNNRGAAISIDLAASPAGVGNQASGNGLNGIAVPAGDIVASVNWGLRGIPYVVETGTVSVGRSPGVTTITPAAIEQGQTATVAVEGVLLDGLAAASFDSNGLAVTPFSGGSSTRQNFQVKAAADAKLGPTTLRLQLDAGELVLPGMFSVTQPMPAITAIVPSTVLAGTGATGIVVTGRNFTVQSEVLVNSAAIPGEFVSDTELHASLPNQTVAASLPLQVRTPDAVNNGGYVLSNPTTLTVQMPVPPVVSFEPTPIAMPPDGKPHDITLRLSKADFRDHTIEFSVSDATKASVSPASLTIVAGQTSARVTVTPLAQGSVTLQAHSATLGDSSVPMFITPDFRGLNTSYALPVGVMVEGGSLGTEAEVVVQGVVGVGVGAVLDDLAPAAWTVGSTQAFEIRGAGIPQGSQVAIVPADGVSVGVVVVSTDGKMLSVPVTATGDAAPGARRVVVRDNNGALLTFADAAKATVLLAAGLPRIDSISPLQVTRDSAVTLTVRGRNLQHAHLELAPGEGIEVDAQPRITADGTELIANLRVGAAVPLGAKVVRVTTAAGSSSAMAAGENTMTVVGTEPVAYSSTSPVVGVVVGRATPVPDPQVIAPILTSQIGVVVGATVTGVVPHVGIIGSTISVTVRGQGLQGVTSTAMVPAEGLVVGTPVVNADGTELSFSLQVDSAAAIGLRRLVLDTANGPLAFANVMDGAFLVSAPLPVIESATPLVLTLGGTAQNLVLRGRYLDNVSDVRFVPADGITVNRPFVASGDGRSLGVAVLVDAAAAPGPRTLIVTTAAGDSSNEGVPGNTVTLASALGNTYPAIVSGTVGVLVGAGPGPASYDGILTAPLVGVLIPEEVPAPISADTQAMATPVRVLVGALANDMTTDGWLQGATGTLTVHGIALGDVTSVTASPSTGVLFDAPSVNLQGTELSVPISVAQDAALGARQLHLRSATGEVAWARVDSSAFGIGRVPSMDSVTPIVLTAGDTTTLAIRGHDLSSVTGAVLLPGDGAQLVGKPQWSQDSLGELLTVTVKLDAAATPGTRVLQLLVPGGATSATSSAVNTLTVVPRQ</sequence>
<dbReference type="SUPFAM" id="SSF81296">
    <property type="entry name" value="E set domains"/>
    <property type="match status" value="1"/>
</dbReference>
<dbReference type="AlphaFoldDB" id="A0A154QGJ4"/>
<comment type="caution">
    <text evidence="2">The sequence shown here is derived from an EMBL/GenBank/DDBJ whole genome shotgun (WGS) entry which is preliminary data.</text>
</comment>
<reference evidence="2 3" key="1">
    <citation type="journal article" date="2016" name="MBio">
        <title>Lateral Gene Transfer in a Heavy Metal-Contaminated-Groundwater Microbial Community.</title>
        <authorList>
            <person name="Hemme C.L."/>
            <person name="Green S.J."/>
            <person name="Rishishwar L."/>
            <person name="Prakash O."/>
            <person name="Pettenato A."/>
            <person name="Chakraborty R."/>
            <person name="Deutschbauer A.M."/>
            <person name="Van Nostrand J.D."/>
            <person name="Wu L."/>
            <person name="He Z."/>
            <person name="Jordan I.K."/>
            <person name="Hazen T.C."/>
            <person name="Arkin A.P."/>
            <person name="Kostka J.E."/>
            <person name="Zhou J."/>
        </authorList>
    </citation>
    <scope>NUCLEOTIDE SEQUENCE [LARGE SCALE GENOMIC DNA]</scope>
    <source>
        <strain evidence="2 3">FW104-T7</strain>
    </source>
</reference>
<dbReference type="InterPro" id="IPR013783">
    <property type="entry name" value="Ig-like_fold"/>
</dbReference>
<dbReference type="Gene3D" id="2.60.40.10">
    <property type="entry name" value="Immunoglobulins"/>
    <property type="match status" value="6"/>
</dbReference>